<dbReference type="Gramene" id="rna-AYBTSS11_LOCUS30685">
    <property type="protein sequence ID" value="CAJ1978490.1"/>
    <property type="gene ID" value="gene-AYBTSS11_LOCUS30685"/>
</dbReference>
<dbReference type="Pfam" id="PF02893">
    <property type="entry name" value="GRAM"/>
    <property type="match status" value="1"/>
</dbReference>
<keyword evidence="4" id="KW-1185">Reference proteome</keyword>
<name>A0AA86W5S5_9FABA</name>
<evidence type="ECO:0000259" key="2">
    <source>
        <dbReference type="SMART" id="SM00568"/>
    </source>
</evidence>
<proteinExistence type="inferred from homology"/>
<evidence type="ECO:0000313" key="4">
    <source>
        <dbReference type="Proteomes" id="UP001189624"/>
    </source>
</evidence>
<dbReference type="Gene3D" id="2.30.29.30">
    <property type="entry name" value="Pleckstrin-homology domain (PH domain)/Phosphotyrosine-binding domain (PTB)"/>
    <property type="match status" value="1"/>
</dbReference>
<reference evidence="3" key="1">
    <citation type="submission" date="2023-10" db="EMBL/GenBank/DDBJ databases">
        <authorList>
            <person name="Domelevo Entfellner J.-B."/>
        </authorList>
    </citation>
    <scope>NUCLEOTIDE SEQUENCE</scope>
</reference>
<comment type="similarity">
    <text evidence="1">Belongs to the GEM family.</text>
</comment>
<organism evidence="3 4">
    <name type="scientific">Sphenostylis stenocarpa</name>
    <dbReference type="NCBI Taxonomy" id="92480"/>
    <lineage>
        <taxon>Eukaryota</taxon>
        <taxon>Viridiplantae</taxon>
        <taxon>Streptophyta</taxon>
        <taxon>Embryophyta</taxon>
        <taxon>Tracheophyta</taxon>
        <taxon>Spermatophyta</taxon>
        <taxon>Magnoliopsida</taxon>
        <taxon>eudicotyledons</taxon>
        <taxon>Gunneridae</taxon>
        <taxon>Pentapetalae</taxon>
        <taxon>rosids</taxon>
        <taxon>fabids</taxon>
        <taxon>Fabales</taxon>
        <taxon>Fabaceae</taxon>
        <taxon>Papilionoideae</taxon>
        <taxon>50 kb inversion clade</taxon>
        <taxon>NPAAA clade</taxon>
        <taxon>indigoferoid/millettioid clade</taxon>
        <taxon>Phaseoleae</taxon>
        <taxon>Sphenostylis</taxon>
    </lineage>
</organism>
<dbReference type="SMART" id="SM00568">
    <property type="entry name" value="GRAM"/>
    <property type="match status" value="1"/>
</dbReference>
<evidence type="ECO:0000256" key="1">
    <source>
        <dbReference type="ARBA" id="ARBA00009414"/>
    </source>
</evidence>
<dbReference type="Proteomes" id="UP001189624">
    <property type="component" value="Chromosome 11"/>
</dbReference>
<sequence>MSNNRRSNNNPYVHIFPPPTNHPNPMDTVYGALNHCSRKVGDATRRAEIMADNFWNHIRMGSSLADAAVARIVQGTKVLALGGPEALFQESFRLFPGEKLIKSFACYLSTSSGPVIGTLYVSNLRLAFCSDYPLCHYPFSLQQNQTVHYKVVVQLDQLSTVSPSSNRFNPAEKYIELVTVDGYEFYLMGFIAYDKALQTIREALQQYLNQSREA</sequence>
<evidence type="ECO:0000313" key="3">
    <source>
        <dbReference type="EMBL" id="CAJ1978490.1"/>
    </source>
</evidence>
<feature type="domain" description="GRAM" evidence="2">
    <location>
        <begin position="86"/>
        <end position="165"/>
    </location>
</feature>
<dbReference type="AlphaFoldDB" id="A0AA86W5S5"/>
<dbReference type="InterPro" id="IPR004182">
    <property type="entry name" value="GRAM"/>
</dbReference>
<dbReference type="EMBL" id="OY731408">
    <property type="protein sequence ID" value="CAJ1978490.1"/>
    <property type="molecule type" value="Genomic_DNA"/>
</dbReference>
<gene>
    <name evidence="3" type="ORF">AYBTSS11_LOCUS30685</name>
</gene>
<dbReference type="InterPro" id="IPR011993">
    <property type="entry name" value="PH-like_dom_sf"/>
</dbReference>
<dbReference type="InterPro" id="IPR037848">
    <property type="entry name" value="GEM-like"/>
</dbReference>
<dbReference type="PANTHER" id="PTHR31969">
    <property type="entry name" value="GEM-LIKE PROTEIN 2"/>
    <property type="match status" value="1"/>
</dbReference>
<accession>A0AA86W5S5</accession>
<protein>
    <recommendedName>
        <fullName evidence="2">GRAM domain-containing protein</fullName>
    </recommendedName>
</protein>